<feature type="transmembrane region" description="Helical" evidence="8">
    <location>
        <begin position="516"/>
        <end position="537"/>
    </location>
</feature>
<keyword evidence="10" id="KW-1185">Reference proteome</keyword>
<keyword evidence="7 8" id="KW-0472">Membrane</keyword>
<feature type="transmembrane region" description="Helical" evidence="8">
    <location>
        <begin position="111"/>
        <end position="138"/>
    </location>
</feature>
<evidence type="ECO:0000256" key="4">
    <source>
        <dbReference type="ARBA" id="ARBA00022475"/>
    </source>
</evidence>
<evidence type="ECO:0000256" key="2">
    <source>
        <dbReference type="ARBA" id="ARBA00010100"/>
    </source>
</evidence>
<reference evidence="9 10" key="1">
    <citation type="submission" date="2018-07" db="EMBL/GenBank/DDBJ databases">
        <title>Bacillus sp. YLB-04 draft genome sequence.</title>
        <authorList>
            <person name="Yu L."/>
            <person name="Tang X."/>
        </authorList>
    </citation>
    <scope>NUCLEOTIDE SEQUENCE [LARGE SCALE GENOMIC DNA]</scope>
    <source>
        <strain evidence="9 10">YLB-04</strain>
    </source>
</reference>
<proteinExistence type="inferred from homology"/>
<evidence type="ECO:0000256" key="8">
    <source>
        <dbReference type="RuleBase" id="RU365092"/>
    </source>
</evidence>
<comment type="function">
    <text evidence="8">Uptake of L-lactate across the membrane. Can also transport D-lactate and glycolate.</text>
</comment>
<keyword evidence="4 8" id="KW-1003">Cell membrane</keyword>
<keyword evidence="5 8" id="KW-0812">Transmembrane</keyword>
<feature type="transmembrane region" description="Helical" evidence="8">
    <location>
        <begin position="356"/>
        <end position="374"/>
    </location>
</feature>
<protein>
    <recommendedName>
        <fullName evidence="8">L-lactate permease</fullName>
    </recommendedName>
</protein>
<comment type="subcellular location">
    <subcellularLocation>
        <location evidence="1 8">Cell membrane</location>
        <topology evidence="1 8">Multi-pass membrane protein</topology>
    </subcellularLocation>
</comment>
<evidence type="ECO:0000256" key="7">
    <source>
        <dbReference type="ARBA" id="ARBA00023136"/>
    </source>
</evidence>
<feature type="transmembrane region" description="Helical" evidence="8">
    <location>
        <begin position="217"/>
        <end position="235"/>
    </location>
</feature>
<keyword evidence="6 8" id="KW-1133">Transmembrane helix</keyword>
<dbReference type="GO" id="GO:0015295">
    <property type="term" value="F:solute:proton symporter activity"/>
    <property type="evidence" value="ECO:0007669"/>
    <property type="project" value="TreeGrafter"/>
</dbReference>
<dbReference type="Pfam" id="PF02652">
    <property type="entry name" value="Lactate_perm"/>
    <property type="match status" value="1"/>
</dbReference>
<comment type="caution">
    <text evidence="9">The sequence shown here is derived from an EMBL/GenBank/DDBJ whole genome shotgun (WGS) entry which is preliminary data.</text>
</comment>
<name>A0A3D8GUS3_9BACI</name>
<feature type="transmembrane region" description="Helical" evidence="8">
    <location>
        <begin position="64"/>
        <end position="82"/>
    </location>
</feature>
<evidence type="ECO:0000256" key="5">
    <source>
        <dbReference type="ARBA" id="ARBA00022692"/>
    </source>
</evidence>
<feature type="transmembrane region" description="Helical" evidence="8">
    <location>
        <begin position="433"/>
        <end position="450"/>
    </location>
</feature>
<feature type="transmembrane region" description="Helical" evidence="8">
    <location>
        <begin position="300"/>
        <end position="320"/>
    </location>
</feature>
<dbReference type="RefSeq" id="WP_115450147.1">
    <property type="nucleotide sequence ID" value="NZ_QNQT01000001.1"/>
</dbReference>
<dbReference type="PANTHER" id="PTHR30003:SF0">
    <property type="entry name" value="GLYCOLATE PERMEASE GLCA-RELATED"/>
    <property type="match status" value="1"/>
</dbReference>
<evidence type="ECO:0000256" key="1">
    <source>
        <dbReference type="ARBA" id="ARBA00004651"/>
    </source>
</evidence>
<evidence type="ECO:0000313" key="9">
    <source>
        <dbReference type="EMBL" id="RDU38223.1"/>
    </source>
</evidence>
<feature type="transmembrane region" description="Helical" evidence="8">
    <location>
        <begin position="145"/>
        <end position="167"/>
    </location>
</feature>
<feature type="transmembrane region" description="Helical" evidence="8">
    <location>
        <begin position="187"/>
        <end position="208"/>
    </location>
</feature>
<dbReference type="OrthoDB" id="9761056at2"/>
<organism evidence="9 10">
    <name type="scientific">Neobacillus piezotolerans</name>
    <dbReference type="NCBI Taxonomy" id="2259171"/>
    <lineage>
        <taxon>Bacteria</taxon>
        <taxon>Bacillati</taxon>
        <taxon>Bacillota</taxon>
        <taxon>Bacilli</taxon>
        <taxon>Bacillales</taxon>
        <taxon>Bacillaceae</taxon>
        <taxon>Neobacillus</taxon>
    </lineage>
</organism>
<dbReference type="Proteomes" id="UP000257144">
    <property type="component" value="Unassembled WGS sequence"/>
</dbReference>
<dbReference type="PANTHER" id="PTHR30003">
    <property type="entry name" value="L-LACTATE PERMEASE"/>
    <property type="match status" value="1"/>
</dbReference>
<feature type="transmembrane region" description="Helical" evidence="8">
    <location>
        <begin position="7"/>
        <end position="29"/>
    </location>
</feature>
<dbReference type="GO" id="GO:0005886">
    <property type="term" value="C:plasma membrane"/>
    <property type="evidence" value="ECO:0007669"/>
    <property type="project" value="UniProtKB-SubCell"/>
</dbReference>
<evidence type="ECO:0000313" key="10">
    <source>
        <dbReference type="Proteomes" id="UP000257144"/>
    </source>
</evidence>
<feature type="transmembrane region" description="Helical" evidence="8">
    <location>
        <begin position="241"/>
        <end position="259"/>
    </location>
</feature>
<evidence type="ECO:0000256" key="6">
    <source>
        <dbReference type="ARBA" id="ARBA00022989"/>
    </source>
</evidence>
<dbReference type="EMBL" id="QNQT01000001">
    <property type="protein sequence ID" value="RDU38223.1"/>
    <property type="molecule type" value="Genomic_DNA"/>
</dbReference>
<dbReference type="GO" id="GO:0015129">
    <property type="term" value="F:lactate transmembrane transporter activity"/>
    <property type="evidence" value="ECO:0007669"/>
    <property type="project" value="UniProtKB-UniRule"/>
</dbReference>
<accession>A0A3D8GUS3</accession>
<keyword evidence="3 8" id="KW-0813">Transport</keyword>
<comment type="similarity">
    <text evidence="2 8">Belongs to the lactate permease family.</text>
</comment>
<gene>
    <name evidence="9" type="ORF">DRW41_01240</name>
</gene>
<feature type="transmembrane region" description="Helical" evidence="8">
    <location>
        <begin position="395"/>
        <end position="413"/>
    </location>
</feature>
<sequence>MELPVNILMWVMAVLPIAVLILLMVKFHWGAAEAAPIGLLTALIISIVFYKSDLELIGLESAKGIWTSLTVIAIILPAILIYEVTTEAKAFDSIRNGLKKFTSNELLQIMAIGWVFASFLQGITGFGVPIAVCAPLLVGLGVRPLWAVVISLFGQAWGNTFGTLAVAWDALVAQTGIQGTTLVEAAIWASIFIWIINFATGIIICWAYGRMEAVKKGLPAVAIISLIQGGGQMVLSQANPSLAAFIPSLLSLVAILFIGKLKMYRNSWSIQDSKMMLRQEEENKQQSDMKAEGLLTMNQAFFPFYVLTAITLLVLLINPLKNFLNKWQLGLSYPETSTGYGVVNHAYDVYSPVMPLTNSGLFLLLAAILGFVYFKSKGKIEKGGGVRAIRRTIEKSIPSTIAVIGLIIMSKIMGGSGQTTELAMGTAGVMGQTYVMLAPAIGVLGSFMTASNMSSNILLGGFQQATSQLLNINEAAILGAHTGGGALGSVLSPSKIILGTTTAGILGQEGLVLKKILPVVIIIAILMGIILTIATQFI</sequence>
<dbReference type="InterPro" id="IPR003804">
    <property type="entry name" value="Lactate_perm"/>
</dbReference>
<evidence type="ECO:0000256" key="3">
    <source>
        <dbReference type="ARBA" id="ARBA00022448"/>
    </source>
</evidence>
<dbReference type="AlphaFoldDB" id="A0A3D8GUS3"/>
<feature type="transmembrane region" description="Helical" evidence="8">
    <location>
        <begin position="35"/>
        <end position="52"/>
    </location>
</feature>